<name>A0A318TKQ6_9BRAD</name>
<dbReference type="OrthoDB" id="8100461at2"/>
<evidence type="ECO:0000256" key="1">
    <source>
        <dbReference type="SAM" id="MobiDB-lite"/>
    </source>
</evidence>
<reference evidence="2 3" key="1">
    <citation type="submission" date="2018-06" db="EMBL/GenBank/DDBJ databases">
        <title>Genomic Encyclopedia of Archaeal and Bacterial Type Strains, Phase II (KMG-II): from individual species to whole genera.</title>
        <authorList>
            <person name="Goeker M."/>
        </authorList>
    </citation>
    <scope>NUCLEOTIDE SEQUENCE [LARGE SCALE GENOMIC DNA]</scope>
    <source>
        <strain evidence="2 3">JCM 11668</strain>
    </source>
</reference>
<comment type="caution">
    <text evidence="2">The sequence shown here is derived from an EMBL/GenBank/DDBJ whole genome shotgun (WGS) entry which is preliminary data.</text>
</comment>
<gene>
    <name evidence="2" type="ORF">BJ122_102219</name>
</gene>
<dbReference type="RefSeq" id="WP_110779631.1">
    <property type="nucleotide sequence ID" value="NZ_QJTI01000002.1"/>
</dbReference>
<evidence type="ECO:0000313" key="3">
    <source>
        <dbReference type="Proteomes" id="UP000248148"/>
    </source>
</evidence>
<accession>A0A318TKQ6</accession>
<dbReference type="AlphaFoldDB" id="A0A318TKQ6"/>
<dbReference type="Proteomes" id="UP000248148">
    <property type="component" value="Unassembled WGS sequence"/>
</dbReference>
<protein>
    <submittedName>
        <fullName evidence="2">Uncharacterized protein</fullName>
    </submittedName>
</protein>
<keyword evidence="3" id="KW-1185">Reference proteome</keyword>
<feature type="compositionally biased region" description="Basic and acidic residues" evidence="1">
    <location>
        <begin position="250"/>
        <end position="261"/>
    </location>
</feature>
<dbReference type="EMBL" id="QJTI01000002">
    <property type="protein sequence ID" value="PYF04993.1"/>
    <property type="molecule type" value="Genomic_DNA"/>
</dbReference>
<sequence>MSNDIITSNGEVIEGDLPALLDTTMASALARVEIDSQVATARNFPRSIQAAVDAIKALATLDEQTAAECVYALPRGGKTLRGPSIRLAEIIASQWGNCRDSATVVTIDRVNKLIVAEGVFHDLQTNRGTRCTVQRRISDKKGRLYNEDMIAVTGNAACSIARRNAILAGVPKGVWRKGMDAAEQVIRGDAKTLSARRETAIASLAHFGLLPDQVFAILGVKGVDDIDLDTMVTLRAIYSGLKNGETSAEELLRGTRPEAPVHKVISNPLSDNEPEPADQESGSDNSGAQVDEMPEAGEKLPATDLIIVTARARGAQAKRDGMAKRAIPPEYRAPGREAEAEAWKAGHDAEPAPAKVAE</sequence>
<proteinExistence type="predicted"/>
<feature type="compositionally biased region" description="Basic and acidic residues" evidence="1">
    <location>
        <begin position="333"/>
        <end position="350"/>
    </location>
</feature>
<evidence type="ECO:0000313" key="2">
    <source>
        <dbReference type="EMBL" id="PYF04993.1"/>
    </source>
</evidence>
<organism evidence="2 3">
    <name type="scientific">Rhodopseudomonas faecalis</name>
    <dbReference type="NCBI Taxonomy" id="99655"/>
    <lineage>
        <taxon>Bacteria</taxon>
        <taxon>Pseudomonadati</taxon>
        <taxon>Pseudomonadota</taxon>
        <taxon>Alphaproteobacteria</taxon>
        <taxon>Hyphomicrobiales</taxon>
        <taxon>Nitrobacteraceae</taxon>
        <taxon>Rhodopseudomonas</taxon>
    </lineage>
</organism>
<feature type="region of interest" description="Disordered" evidence="1">
    <location>
        <begin position="249"/>
        <end position="358"/>
    </location>
</feature>